<feature type="transmembrane region" description="Helical" evidence="9">
    <location>
        <begin position="106"/>
        <end position="127"/>
    </location>
</feature>
<keyword evidence="7" id="KW-0406">Ion transport</keyword>
<reference evidence="12 13" key="1">
    <citation type="journal article" date="2018" name="IMA Fungus">
        <title>IMA Genome-F 9: Draft genome sequence of Annulohypoxylon stygium, Aspergillus mulundensis, Berkeleyomyces basicola (syn. Thielaviopsis basicola), Ceratocystis smalleyi, two Cercospora beticola strains, Coleophoma cylindrospora, Fusarium fracticaudum, Phialophora cf. hyalina, and Morchella septimelata.</title>
        <authorList>
            <person name="Wingfield B.D."/>
            <person name="Bills G.F."/>
            <person name="Dong Y."/>
            <person name="Huang W."/>
            <person name="Nel W.J."/>
            <person name="Swalarsk-Parry B.S."/>
            <person name="Vaghefi N."/>
            <person name="Wilken P.M."/>
            <person name="An Z."/>
            <person name="de Beer Z.W."/>
            <person name="De Vos L."/>
            <person name="Chen L."/>
            <person name="Duong T.A."/>
            <person name="Gao Y."/>
            <person name="Hammerbacher A."/>
            <person name="Kikkert J.R."/>
            <person name="Li Y."/>
            <person name="Li H."/>
            <person name="Li K."/>
            <person name="Li Q."/>
            <person name="Liu X."/>
            <person name="Ma X."/>
            <person name="Naidoo K."/>
            <person name="Pethybridge S.J."/>
            <person name="Sun J."/>
            <person name="Steenkamp E.T."/>
            <person name="van der Nest M.A."/>
            <person name="van Wyk S."/>
            <person name="Wingfield M.J."/>
            <person name="Xiong C."/>
            <person name="Yue Q."/>
            <person name="Zhang X."/>
        </authorList>
    </citation>
    <scope>NUCLEOTIDE SEQUENCE [LARGE SCALE GENOMIC DNA]</scope>
    <source>
        <strain evidence="12 13">BP 5553</strain>
    </source>
</reference>
<evidence type="ECO:0000256" key="4">
    <source>
        <dbReference type="ARBA" id="ARBA00022692"/>
    </source>
</evidence>
<feature type="transmembrane region" description="Helical" evidence="9">
    <location>
        <begin position="340"/>
        <end position="362"/>
    </location>
</feature>
<evidence type="ECO:0000259" key="11">
    <source>
        <dbReference type="Pfam" id="PF22776"/>
    </source>
</evidence>
<feature type="domain" description="K+ potassium transporter C-terminal" evidence="11">
    <location>
        <begin position="583"/>
        <end position="763"/>
    </location>
</feature>
<organism evidence="12 13">
    <name type="scientific">Venustampulla echinocandica</name>
    <dbReference type="NCBI Taxonomy" id="2656787"/>
    <lineage>
        <taxon>Eukaryota</taxon>
        <taxon>Fungi</taxon>
        <taxon>Dikarya</taxon>
        <taxon>Ascomycota</taxon>
        <taxon>Pezizomycotina</taxon>
        <taxon>Leotiomycetes</taxon>
        <taxon>Helotiales</taxon>
        <taxon>Pleuroascaceae</taxon>
        <taxon>Venustampulla</taxon>
    </lineage>
</organism>
<gene>
    <name evidence="12" type="ORF">BP5553_03076</name>
</gene>
<comment type="caution">
    <text evidence="12">The sequence shown here is derived from an EMBL/GenBank/DDBJ whole genome shotgun (WGS) entry which is preliminary data.</text>
</comment>
<feature type="transmembrane region" description="Helical" evidence="9">
    <location>
        <begin position="463"/>
        <end position="484"/>
    </location>
</feature>
<evidence type="ECO:0000256" key="7">
    <source>
        <dbReference type="ARBA" id="ARBA00023065"/>
    </source>
</evidence>
<feature type="transmembrane region" description="Helical" evidence="9">
    <location>
        <begin position="438"/>
        <end position="457"/>
    </location>
</feature>
<proteinExistence type="predicted"/>
<evidence type="ECO:0000256" key="3">
    <source>
        <dbReference type="ARBA" id="ARBA00022538"/>
    </source>
</evidence>
<dbReference type="Pfam" id="PF22776">
    <property type="entry name" value="K_trans_C"/>
    <property type="match status" value="1"/>
</dbReference>
<protein>
    <submittedName>
        <fullName evidence="12">Putative potassium transporter 8</fullName>
    </submittedName>
</protein>
<keyword evidence="8 9" id="KW-0472">Membrane</keyword>
<keyword evidence="5" id="KW-0630">Potassium</keyword>
<evidence type="ECO:0000256" key="6">
    <source>
        <dbReference type="ARBA" id="ARBA00022989"/>
    </source>
</evidence>
<name>A0A370TT75_9HELO</name>
<dbReference type="STRING" id="2656787.A0A370TT75"/>
<dbReference type="GeneID" id="43595925"/>
<feature type="domain" description="K+ potassium transporter integral membrane" evidence="10">
    <location>
        <begin position="73"/>
        <end position="559"/>
    </location>
</feature>
<dbReference type="InterPro" id="IPR053951">
    <property type="entry name" value="K_trans_N"/>
</dbReference>
<evidence type="ECO:0000256" key="1">
    <source>
        <dbReference type="ARBA" id="ARBA00004141"/>
    </source>
</evidence>
<feature type="transmembrane region" description="Helical" evidence="9">
    <location>
        <begin position="232"/>
        <end position="251"/>
    </location>
</feature>
<dbReference type="EMBL" id="NPIC01000002">
    <property type="protein sequence ID" value="RDL38736.1"/>
    <property type="molecule type" value="Genomic_DNA"/>
</dbReference>
<evidence type="ECO:0000259" key="10">
    <source>
        <dbReference type="Pfam" id="PF02705"/>
    </source>
</evidence>
<evidence type="ECO:0000313" key="13">
    <source>
        <dbReference type="Proteomes" id="UP000254866"/>
    </source>
</evidence>
<feature type="transmembrane region" description="Helical" evidence="9">
    <location>
        <begin position="263"/>
        <end position="283"/>
    </location>
</feature>
<evidence type="ECO:0000256" key="9">
    <source>
        <dbReference type="SAM" id="Phobius"/>
    </source>
</evidence>
<evidence type="ECO:0000313" key="12">
    <source>
        <dbReference type="EMBL" id="RDL38736.1"/>
    </source>
</evidence>
<dbReference type="OrthoDB" id="504708at2759"/>
<comment type="subcellular location">
    <subcellularLocation>
        <location evidence="1">Membrane</location>
        <topology evidence="1">Multi-pass membrane protein</topology>
    </subcellularLocation>
</comment>
<dbReference type="InterPro" id="IPR003855">
    <property type="entry name" value="K+_transporter"/>
</dbReference>
<dbReference type="RefSeq" id="XP_031871392.1">
    <property type="nucleotide sequence ID" value="XM_032011699.1"/>
</dbReference>
<feature type="transmembrane region" description="Helical" evidence="9">
    <location>
        <begin position="193"/>
        <end position="212"/>
    </location>
</feature>
<dbReference type="GO" id="GO:0015079">
    <property type="term" value="F:potassium ion transmembrane transporter activity"/>
    <property type="evidence" value="ECO:0007669"/>
    <property type="project" value="InterPro"/>
</dbReference>
<keyword evidence="3" id="KW-0633">Potassium transport</keyword>
<dbReference type="Pfam" id="PF02705">
    <property type="entry name" value="K_trans"/>
    <property type="match status" value="1"/>
</dbReference>
<evidence type="ECO:0000256" key="5">
    <source>
        <dbReference type="ARBA" id="ARBA00022958"/>
    </source>
</evidence>
<sequence length="763" mass="83974">MTESTPVQRVQSGDDIHPVTSAGAYTTAQNMAPSVSISEKGGYDLEGRAARIADADLNSKKKQTHSGWMLIWLAYQSIGTIYGDIGTSPLYVYSSTFTSQPSYEDLVGALSIIIWSLTIMVTMKYVCIVLSADDDGEGGTFALYSLLARYAHIVRRDPNIAGTIKMERYHTGDLKPINKGVRSFIENSRVARVALKVLGVLGVSMVMADGVLTPAQSVLGAIQGIEVAHPNISSATIVGTTCAILVLLFAIQPFGTTKIASTFAPVVIVWLLFNACTGIYNLAKFDHSVLKAFSPYFAGSYLVRNKEEGWRSLGGLLLAFTGVEALFADLGAFSQRAIQISWLFFAFPCLLLAYIGQAAYISQDASGTAYTNPFFNTVPPGTFWFSLVLAILAAIVASQAMITGSFQLLSQVMAMSYFPHIKSVHTSKLFHGQVYMPLANWLLMVGTVIVTAAYSNTTRLGNAYGVCVIFVTFITTCMVSLVALIKWRFNFLIVAFFFFVFALHDGVYLSSALTKVPTGAWFTIMLAAILSTIFVLWRFGKEQQWSAEGQDHFQASHLLTSTSNGEVKLAEAFGGGVVSRINGVGIFFDKIGDMVPIVFTQFVRKFSARPEIIVFFHMRPLSTPSIPEAERYVIQHTSIPGCYRMTVRHGYTDSIVTPNLGRMVTEQLVLYITRDTASTSSNISSVEHSPEIQTELEVINKAAESQIVYIMGKEQMKIKQGTNIFRRVLLMTFLWIRENSRTKMADMNIPFNDLVEVGFLKEI</sequence>
<dbReference type="PANTHER" id="PTHR30540:SF83">
    <property type="entry name" value="K+ POTASSIUM TRANSPORTER"/>
    <property type="match status" value="1"/>
</dbReference>
<feature type="transmembrane region" description="Helical" evidence="9">
    <location>
        <begin position="382"/>
        <end position="409"/>
    </location>
</feature>
<dbReference type="NCBIfam" id="TIGR00794">
    <property type="entry name" value="kup"/>
    <property type="match status" value="1"/>
</dbReference>
<accession>A0A370TT75</accession>
<keyword evidence="6 9" id="KW-1133">Transmembrane helix</keyword>
<dbReference type="PANTHER" id="PTHR30540">
    <property type="entry name" value="OSMOTIC STRESS POTASSIUM TRANSPORTER"/>
    <property type="match status" value="1"/>
</dbReference>
<dbReference type="GO" id="GO:0016020">
    <property type="term" value="C:membrane"/>
    <property type="evidence" value="ECO:0007669"/>
    <property type="project" value="UniProtKB-SubCell"/>
</dbReference>
<evidence type="ECO:0000256" key="2">
    <source>
        <dbReference type="ARBA" id="ARBA00022448"/>
    </source>
</evidence>
<dbReference type="Proteomes" id="UP000254866">
    <property type="component" value="Unassembled WGS sequence"/>
</dbReference>
<feature type="transmembrane region" description="Helical" evidence="9">
    <location>
        <begin position="519"/>
        <end position="537"/>
    </location>
</feature>
<feature type="transmembrane region" description="Helical" evidence="9">
    <location>
        <begin position="491"/>
        <end position="513"/>
    </location>
</feature>
<dbReference type="AlphaFoldDB" id="A0A370TT75"/>
<keyword evidence="2" id="KW-0813">Transport</keyword>
<dbReference type="InterPro" id="IPR053952">
    <property type="entry name" value="K_trans_C"/>
</dbReference>
<feature type="transmembrane region" description="Helical" evidence="9">
    <location>
        <begin position="67"/>
        <end position="86"/>
    </location>
</feature>
<keyword evidence="13" id="KW-1185">Reference proteome</keyword>
<evidence type="ECO:0000256" key="8">
    <source>
        <dbReference type="ARBA" id="ARBA00023136"/>
    </source>
</evidence>
<keyword evidence="4 9" id="KW-0812">Transmembrane</keyword>